<name>D8UDJ9_VOLCA</name>
<evidence type="ECO:0000313" key="3">
    <source>
        <dbReference type="Proteomes" id="UP000001058"/>
    </source>
</evidence>
<sequence>MMWLCNFLLLLCLSIGRLVLAAQQRDGSSTGSVCGGNVEQPTWLPTALEINDPNNGDELRLHLKQWVELSSVADLLAAAAAPLVDGGEGHLYSHANELISLIHVSYP</sequence>
<feature type="signal peptide" evidence="1">
    <location>
        <begin position="1"/>
        <end position="21"/>
    </location>
</feature>
<dbReference type="KEGG" id="vcn:VOLCADRAFT_97755"/>
<dbReference type="Proteomes" id="UP000001058">
    <property type="component" value="Unassembled WGS sequence"/>
</dbReference>
<dbReference type="InParanoid" id="D8UDJ9"/>
<organism evidence="3">
    <name type="scientific">Volvox carteri f. nagariensis</name>
    <dbReference type="NCBI Taxonomy" id="3068"/>
    <lineage>
        <taxon>Eukaryota</taxon>
        <taxon>Viridiplantae</taxon>
        <taxon>Chlorophyta</taxon>
        <taxon>core chlorophytes</taxon>
        <taxon>Chlorophyceae</taxon>
        <taxon>CS clade</taxon>
        <taxon>Chlamydomonadales</taxon>
        <taxon>Volvocaceae</taxon>
        <taxon>Volvox</taxon>
    </lineage>
</organism>
<keyword evidence="1" id="KW-0732">Signal</keyword>
<dbReference type="EMBL" id="GL378385">
    <property type="protein sequence ID" value="EFJ42206.1"/>
    <property type="molecule type" value="Genomic_DNA"/>
</dbReference>
<dbReference type="AlphaFoldDB" id="D8UDJ9"/>
<keyword evidence="3" id="KW-1185">Reference proteome</keyword>
<gene>
    <name evidence="2" type="ORF">VOLCADRAFT_97755</name>
</gene>
<dbReference type="GeneID" id="9622520"/>
<accession>D8UDJ9</accession>
<dbReference type="RefSeq" id="XP_002956749.1">
    <property type="nucleotide sequence ID" value="XM_002956703.1"/>
</dbReference>
<reference evidence="2 3" key="1">
    <citation type="journal article" date="2010" name="Science">
        <title>Genomic analysis of organismal complexity in the multicellular green alga Volvox carteri.</title>
        <authorList>
            <person name="Prochnik S.E."/>
            <person name="Umen J."/>
            <person name="Nedelcu A.M."/>
            <person name="Hallmann A."/>
            <person name="Miller S.M."/>
            <person name="Nishii I."/>
            <person name="Ferris P."/>
            <person name="Kuo A."/>
            <person name="Mitros T."/>
            <person name="Fritz-Laylin L.K."/>
            <person name="Hellsten U."/>
            <person name="Chapman J."/>
            <person name="Simakov O."/>
            <person name="Rensing S.A."/>
            <person name="Terry A."/>
            <person name="Pangilinan J."/>
            <person name="Kapitonov V."/>
            <person name="Jurka J."/>
            <person name="Salamov A."/>
            <person name="Shapiro H."/>
            <person name="Schmutz J."/>
            <person name="Grimwood J."/>
            <person name="Lindquist E."/>
            <person name="Lucas S."/>
            <person name="Grigoriev I.V."/>
            <person name="Schmitt R."/>
            <person name="Kirk D."/>
            <person name="Rokhsar D.S."/>
        </authorList>
    </citation>
    <scope>NUCLEOTIDE SEQUENCE [LARGE SCALE GENOMIC DNA]</scope>
    <source>
        <strain evidence="3">f. Nagariensis / Eve</strain>
    </source>
</reference>
<protein>
    <submittedName>
        <fullName evidence="2">Uncharacterized protein</fullName>
    </submittedName>
</protein>
<evidence type="ECO:0000313" key="2">
    <source>
        <dbReference type="EMBL" id="EFJ42206.1"/>
    </source>
</evidence>
<evidence type="ECO:0000256" key="1">
    <source>
        <dbReference type="SAM" id="SignalP"/>
    </source>
</evidence>
<feature type="chain" id="PRO_5003124395" evidence="1">
    <location>
        <begin position="22"/>
        <end position="107"/>
    </location>
</feature>
<proteinExistence type="predicted"/>